<evidence type="ECO:0000313" key="11">
    <source>
        <dbReference type="EMBL" id="UYO63761.1"/>
    </source>
</evidence>
<dbReference type="EMBL" id="CP087994">
    <property type="protein sequence ID" value="UYO63761.1"/>
    <property type="molecule type" value="Genomic_DNA"/>
</dbReference>
<evidence type="ECO:0000256" key="4">
    <source>
        <dbReference type="ARBA" id="ARBA00022801"/>
    </source>
</evidence>
<keyword evidence="2" id="KW-0547">Nucleotide-binding</keyword>
<proteinExistence type="predicted"/>
<name>A0ABY6HJV2_9FIRM</name>
<organism evidence="11 12">
    <name type="scientific">Acetobacterium wieringae</name>
    <dbReference type="NCBI Taxonomy" id="52694"/>
    <lineage>
        <taxon>Bacteria</taxon>
        <taxon>Bacillati</taxon>
        <taxon>Bacillota</taxon>
        <taxon>Clostridia</taxon>
        <taxon>Eubacteriales</taxon>
        <taxon>Eubacteriaceae</taxon>
        <taxon>Acetobacterium</taxon>
    </lineage>
</organism>
<keyword evidence="3" id="KW-0227">DNA damage</keyword>
<protein>
    <submittedName>
        <fullName evidence="11">Exodeoxyribonuclease V subunit gamma</fullName>
        <ecNumber evidence="11">3.1.11.5</ecNumber>
    </submittedName>
</protein>
<dbReference type="PROSITE" id="PS51217">
    <property type="entry name" value="UVRD_HELICASE_CTER"/>
    <property type="match status" value="1"/>
</dbReference>
<evidence type="ECO:0000256" key="2">
    <source>
        <dbReference type="ARBA" id="ARBA00022741"/>
    </source>
</evidence>
<dbReference type="InterPro" id="IPR049035">
    <property type="entry name" value="ADDB_N"/>
</dbReference>
<dbReference type="Gene3D" id="3.40.50.300">
    <property type="entry name" value="P-loop containing nucleotide triphosphate hydrolases"/>
    <property type="match status" value="4"/>
</dbReference>
<dbReference type="PANTHER" id="PTHR30591">
    <property type="entry name" value="RECBCD ENZYME SUBUNIT RECC"/>
    <property type="match status" value="1"/>
</dbReference>
<evidence type="ECO:0000256" key="7">
    <source>
        <dbReference type="ARBA" id="ARBA00022840"/>
    </source>
</evidence>
<gene>
    <name evidence="11" type="ORF">LNN31_04845</name>
</gene>
<dbReference type="GO" id="GO:0008854">
    <property type="term" value="F:exodeoxyribonuclease V activity"/>
    <property type="evidence" value="ECO:0007669"/>
    <property type="project" value="UniProtKB-EC"/>
</dbReference>
<evidence type="ECO:0000256" key="6">
    <source>
        <dbReference type="ARBA" id="ARBA00022839"/>
    </source>
</evidence>
<evidence type="ECO:0000256" key="9">
    <source>
        <dbReference type="ARBA" id="ARBA00023204"/>
    </source>
</evidence>
<keyword evidence="7" id="KW-0067">ATP-binding</keyword>
<keyword evidence="1" id="KW-0540">Nuclease</keyword>
<evidence type="ECO:0000313" key="12">
    <source>
        <dbReference type="Proteomes" id="UP001163550"/>
    </source>
</evidence>
<dbReference type="Pfam" id="PF21445">
    <property type="entry name" value="ADDB_N"/>
    <property type="match status" value="1"/>
</dbReference>
<feature type="domain" description="UvrD-like helicase C-terminal" evidence="10">
    <location>
        <begin position="268"/>
        <end position="565"/>
    </location>
</feature>
<dbReference type="SUPFAM" id="SSF52540">
    <property type="entry name" value="P-loop containing nucleoside triphosphate hydrolases"/>
    <property type="match status" value="1"/>
</dbReference>
<dbReference type="InterPro" id="IPR014017">
    <property type="entry name" value="DNA_helicase_UvrD-like_C"/>
</dbReference>
<evidence type="ECO:0000259" key="10">
    <source>
        <dbReference type="PROSITE" id="PS51217"/>
    </source>
</evidence>
<sequence>MGITMIVGRQSQRLSEEVYRQIGAALDAGKEKLYLVVPEQFTLGAEEALIKANRLSGLLDVEVLSPKRLENRVLQETGGLTKTYMDSHGKNMLLQKTLGDIQEQLTIYRSSVKKPGFLLNIADLIGELKQNEISPENLEETRKRLNQGIMPQKLGDVIKIYRHFQELLGNDRKDEEDLRNFVCGKIPTAEFLKDSEIWIDGFQNFSAQDYRMIGNLLETATEIHIALPWDPNPVARDLEVFHLTATTMDAIKAIGARAQVSFKVEKISSVHQKKPELAHLEANLFAYPKLKYPEAVHQISLIQCQNTWEEVEMGAHTILELIREEGLSFRDIVVLAGDLDEYGSIIKRIFAQYQIPFFMDDLRAIGDNHLVEAVVTALEAIQSNYRLDDVIGFVKTGFSPISLSECEDLENYALEFGIRGKQWEQEFSKISQNSALELVSLNALRVKLITPLAQLKAALKAGQTCQDYTRTLYEFLVTIKTPEKIEALVEQLLQEQNYEAMEIYHQIWNILMEVFDQIVETMGSDEVTGEEYLRILKSGFQGYQLGIIPPYRDYVSITDLRRSRSSAFEVLIVFGLNEGKIPGAGSEPNLFSDLERQILGANQIWLQNNRSFQMDQERFLVYDLLTKPQSRLVLHWALADLEGNSQQPSILVSQILGIFPTIEIISTLTDGVAAFWNSLSTPDATLWHLVNYLRKSQTESSATQQERVLWAEVLDWYQNNPAYRKNIDNLMQALNYAGVSQAMTGTEAAALYGKNLRTSITRLETHRQCPFSHYVRYGLKPEGRPIYTIAAPEIGTLLHELIDGFFRAVREQQLDLRTLPKIKRDTLLEEVLESCLPQIKTNVFNSTGQNQYLGKKLERVGKKSIDILVQQLCAGDFEPQATEFCFEQELSLPDAKLGEVKIYGKIDRLDLYQKDGHTWVKVIDYKTGSKKLGYDDIYYGLSLQLLVYLDGAMTVIPAEEILPGGTFYFYVDDPMPRLDFGENVQAVINKSFKLNGLLLDDDLVIAAMDHDADAKTSDILPVYRSEFKLKQDEFTAIIDYVRKTVIRQIKNIYQGDIKIRPYKKGADYACQYCDYKGICQFDEAISQGGYEVLKSAMKKEQFFTLIREGEGNEVDQ</sequence>
<keyword evidence="5" id="KW-0347">Helicase</keyword>
<accession>A0ABY6HJV2</accession>
<dbReference type="EC" id="3.1.11.5" evidence="11"/>
<dbReference type="Gene3D" id="3.90.320.10">
    <property type="match status" value="1"/>
</dbReference>
<evidence type="ECO:0000256" key="1">
    <source>
        <dbReference type="ARBA" id="ARBA00022722"/>
    </source>
</evidence>
<keyword evidence="4 11" id="KW-0378">Hydrolase</keyword>
<evidence type="ECO:0000256" key="5">
    <source>
        <dbReference type="ARBA" id="ARBA00022806"/>
    </source>
</evidence>
<dbReference type="RefSeq" id="WP_228882345.1">
    <property type="nucleotide sequence ID" value="NZ_CABIIK010000045.1"/>
</dbReference>
<dbReference type="InterPro" id="IPR027417">
    <property type="entry name" value="P-loop_NTPase"/>
</dbReference>
<keyword evidence="8" id="KW-0238">DNA-binding</keyword>
<dbReference type="InterPro" id="IPR011604">
    <property type="entry name" value="PDDEXK-like_dom_sf"/>
</dbReference>
<reference evidence="11" key="1">
    <citation type="submission" date="2021-11" db="EMBL/GenBank/DDBJ databases">
        <title>Isoprene-degrading acetogen.</title>
        <authorList>
            <person name="Yang Y."/>
            <person name="Jin H."/>
            <person name="Yan J."/>
        </authorList>
    </citation>
    <scope>NUCLEOTIDE SEQUENCE</scope>
    <source>
        <strain evidence="11">Berkeley</strain>
    </source>
</reference>
<keyword evidence="12" id="KW-1185">Reference proteome</keyword>
<dbReference type="InterPro" id="IPR038726">
    <property type="entry name" value="PDDEXK_AddAB-type"/>
</dbReference>
<dbReference type="PANTHER" id="PTHR30591:SF1">
    <property type="entry name" value="RECBCD ENZYME SUBUNIT RECC"/>
    <property type="match status" value="1"/>
</dbReference>
<keyword evidence="9" id="KW-0234">DNA repair</keyword>
<dbReference type="Pfam" id="PF12705">
    <property type="entry name" value="PDDEXK_1"/>
    <property type="match status" value="1"/>
</dbReference>
<keyword evidence="6" id="KW-0269">Exonuclease</keyword>
<evidence type="ECO:0000256" key="8">
    <source>
        <dbReference type="ARBA" id="ARBA00023125"/>
    </source>
</evidence>
<evidence type="ECO:0000256" key="3">
    <source>
        <dbReference type="ARBA" id="ARBA00022763"/>
    </source>
</evidence>
<dbReference type="Proteomes" id="UP001163550">
    <property type="component" value="Chromosome"/>
</dbReference>